<proteinExistence type="predicted"/>
<dbReference type="Gene3D" id="3.30.310.50">
    <property type="entry name" value="Alpha-D-phosphohexomutase, C-terminal domain"/>
    <property type="match status" value="1"/>
</dbReference>
<dbReference type="Proteomes" id="UP000014568">
    <property type="component" value="Unassembled WGS sequence"/>
</dbReference>
<comment type="caution">
    <text evidence="1">The sequence shown here is derived from an EMBL/GenBank/DDBJ whole genome shotgun (WGS) entry which is preliminary data.</text>
</comment>
<evidence type="ECO:0000313" key="2">
    <source>
        <dbReference type="Proteomes" id="UP000014568"/>
    </source>
</evidence>
<evidence type="ECO:0008006" key="3">
    <source>
        <dbReference type="Google" id="ProtNLM"/>
    </source>
</evidence>
<keyword evidence="2" id="KW-1185">Reference proteome</keyword>
<protein>
    <recommendedName>
        <fullName evidence="3">DUF2218 domain-containing protein</fullName>
    </recommendedName>
</protein>
<dbReference type="PATRIC" id="fig|421052.3.peg.2918"/>
<dbReference type="HOGENOM" id="CLU_127482_1_1_6"/>
<dbReference type="InterPro" id="IPR014543">
    <property type="entry name" value="UCP028291"/>
</dbReference>
<gene>
    <name evidence="1" type="ORF">F945_02987</name>
</gene>
<dbReference type="EMBL" id="ATGI01000036">
    <property type="protein sequence ID" value="EPF70743.1"/>
    <property type="molecule type" value="Genomic_DNA"/>
</dbReference>
<dbReference type="RefSeq" id="WP_016657362.1">
    <property type="nucleotide sequence ID" value="NZ_KE340354.1"/>
</dbReference>
<evidence type="ECO:0000313" key="1">
    <source>
        <dbReference type="EMBL" id="EPF70743.1"/>
    </source>
</evidence>
<dbReference type="eggNOG" id="COG3553">
    <property type="taxonomic scope" value="Bacteria"/>
</dbReference>
<reference evidence="1 2" key="1">
    <citation type="submission" date="2013-06" db="EMBL/GenBank/DDBJ databases">
        <title>The Genome Sequence of Acinetobacter rudis CIP 110305.</title>
        <authorList>
            <consortium name="The Broad Institute Genome Sequencing Platform"/>
            <consortium name="The Broad Institute Genome Sequencing Center for Infectious Disease"/>
            <person name="Cerqueira G."/>
            <person name="Feldgarden M."/>
            <person name="Courvalin P."/>
            <person name="Perichon B."/>
            <person name="Grillot-Courvalin C."/>
            <person name="Clermont D."/>
            <person name="Rocha E."/>
            <person name="Yoon E.-J."/>
            <person name="Nemec A."/>
            <person name="Young S.K."/>
            <person name="Zeng Q."/>
            <person name="Gargeya S."/>
            <person name="Fitzgerald M."/>
            <person name="Abouelleil A."/>
            <person name="Alvarado L."/>
            <person name="Berlin A.M."/>
            <person name="Chapman S.B."/>
            <person name="Dewar J."/>
            <person name="Goldberg J."/>
            <person name="Griggs A."/>
            <person name="Gujja S."/>
            <person name="Hansen M."/>
            <person name="Howarth C."/>
            <person name="Imamovic A."/>
            <person name="Larimer J."/>
            <person name="McCowan C."/>
            <person name="Murphy C."/>
            <person name="Pearson M."/>
            <person name="Priest M."/>
            <person name="Roberts A."/>
            <person name="Saif S."/>
            <person name="Shea T."/>
            <person name="Sykes S."/>
            <person name="Wortman J."/>
            <person name="Nusbaum C."/>
            <person name="Birren B."/>
        </authorList>
    </citation>
    <scope>NUCLEOTIDE SEQUENCE [LARGE SCALE GENOMIC DNA]</scope>
    <source>
        <strain evidence="1 2">CIP 110305</strain>
    </source>
</reference>
<organism evidence="1 2">
    <name type="scientific">Acinetobacter rudis CIP 110305</name>
    <dbReference type="NCBI Taxonomy" id="421052"/>
    <lineage>
        <taxon>Bacteria</taxon>
        <taxon>Pseudomonadati</taxon>
        <taxon>Pseudomonadota</taxon>
        <taxon>Gammaproteobacteria</taxon>
        <taxon>Moraxellales</taxon>
        <taxon>Moraxellaceae</taxon>
        <taxon>Acinetobacter</taxon>
    </lineage>
</organism>
<name>S3MWA0_9GAMM</name>
<dbReference type="Pfam" id="PF09981">
    <property type="entry name" value="DUF2218"/>
    <property type="match status" value="1"/>
</dbReference>
<dbReference type="OrthoDB" id="9806511at2"/>
<dbReference type="AlphaFoldDB" id="S3MWA0"/>
<sequence length="100" mass="11911">MKTSTQIHLEHSDIQQEAQRIAKRLVNHWKHKFQIEQTNEYQQIIHMPEASVSLQALQSGLHVTIETQTEDYAKLERVVLDHLNRMAHQEFQVEWQRQDG</sequence>
<accession>S3MWA0</accession>